<dbReference type="PROSITE" id="PS51012">
    <property type="entry name" value="ABC_TM2"/>
    <property type="match status" value="1"/>
</dbReference>
<reference evidence="7" key="1">
    <citation type="submission" date="2020-06" db="EMBL/GenBank/DDBJ databases">
        <title>Unique genomic features of the anaerobic methanotrophic archaea.</title>
        <authorList>
            <person name="Chadwick G.L."/>
            <person name="Skennerton C.T."/>
            <person name="Laso-Perez R."/>
            <person name="Leu A.O."/>
            <person name="Speth D.R."/>
            <person name="Yu H."/>
            <person name="Morgan-Lang C."/>
            <person name="Hatzenpichler R."/>
            <person name="Goudeau D."/>
            <person name="Malmstrom R."/>
            <person name="Brazelton W.J."/>
            <person name="Woyke T."/>
            <person name="Hallam S.J."/>
            <person name="Tyson G.W."/>
            <person name="Wegener G."/>
            <person name="Boetius A."/>
            <person name="Orphan V."/>
        </authorList>
    </citation>
    <scope>NUCLEOTIDE SEQUENCE</scope>
</reference>
<dbReference type="PIRSF" id="PIRSF006648">
    <property type="entry name" value="DrrB"/>
    <property type="match status" value="1"/>
</dbReference>
<dbReference type="GO" id="GO:0140359">
    <property type="term" value="F:ABC-type transporter activity"/>
    <property type="evidence" value="ECO:0007669"/>
    <property type="project" value="InterPro"/>
</dbReference>
<evidence type="ECO:0000256" key="4">
    <source>
        <dbReference type="ARBA" id="ARBA00023136"/>
    </source>
</evidence>
<evidence type="ECO:0000256" key="3">
    <source>
        <dbReference type="ARBA" id="ARBA00022989"/>
    </source>
</evidence>
<keyword evidence="3 5" id="KW-1133">Transmembrane helix</keyword>
<dbReference type="PANTHER" id="PTHR43229:SF2">
    <property type="entry name" value="NODULATION PROTEIN J"/>
    <property type="match status" value="1"/>
</dbReference>
<feature type="transmembrane region" description="Helical" evidence="5">
    <location>
        <begin position="105"/>
        <end position="126"/>
    </location>
</feature>
<dbReference type="AlphaFoldDB" id="A0A7G9YW29"/>
<evidence type="ECO:0000256" key="1">
    <source>
        <dbReference type="ARBA" id="ARBA00004141"/>
    </source>
</evidence>
<dbReference type="GO" id="GO:0043190">
    <property type="term" value="C:ATP-binding cassette (ABC) transporter complex"/>
    <property type="evidence" value="ECO:0007669"/>
    <property type="project" value="InterPro"/>
</dbReference>
<comment type="subcellular location">
    <subcellularLocation>
        <location evidence="1">Membrane</location>
        <topology evidence="1">Multi-pass membrane protein</topology>
    </subcellularLocation>
</comment>
<dbReference type="InterPro" id="IPR013525">
    <property type="entry name" value="ABC2_TM"/>
</dbReference>
<dbReference type="PRINTS" id="PR00164">
    <property type="entry name" value="ABC2TRNSPORT"/>
</dbReference>
<protein>
    <recommendedName>
        <fullName evidence="6">ABC transmembrane type-2 domain-containing protein</fullName>
    </recommendedName>
</protein>
<feature type="transmembrane region" description="Helical" evidence="5">
    <location>
        <begin position="175"/>
        <end position="194"/>
    </location>
</feature>
<keyword evidence="4 5" id="KW-0472">Membrane</keyword>
<dbReference type="Pfam" id="PF01061">
    <property type="entry name" value="ABC2_membrane"/>
    <property type="match status" value="1"/>
</dbReference>
<dbReference type="PANTHER" id="PTHR43229">
    <property type="entry name" value="NODULATION PROTEIN J"/>
    <property type="match status" value="1"/>
</dbReference>
<feature type="domain" description="ABC transmembrane type-2" evidence="6">
    <location>
        <begin position="24"/>
        <end position="246"/>
    </location>
</feature>
<evidence type="ECO:0000259" key="6">
    <source>
        <dbReference type="PROSITE" id="PS51012"/>
    </source>
</evidence>
<evidence type="ECO:0000313" key="7">
    <source>
        <dbReference type="EMBL" id="QNO52213.1"/>
    </source>
</evidence>
<keyword evidence="2 5" id="KW-0812">Transmembrane</keyword>
<dbReference type="InterPro" id="IPR000412">
    <property type="entry name" value="ABC_2_transport"/>
</dbReference>
<organism evidence="7">
    <name type="scientific">Candidatus Methanophagaceae archaeon ANME-1 ERB6</name>
    <dbReference type="NCBI Taxonomy" id="2759912"/>
    <lineage>
        <taxon>Archaea</taxon>
        <taxon>Methanobacteriati</taxon>
        <taxon>Methanobacteriota</taxon>
        <taxon>Stenosarchaea group</taxon>
        <taxon>Methanomicrobia</taxon>
        <taxon>Candidatus Methanophagales</taxon>
        <taxon>Candidatus Methanophagaceae</taxon>
    </lineage>
</organism>
<dbReference type="InterPro" id="IPR051784">
    <property type="entry name" value="Nod_factor_ABC_transporter"/>
</dbReference>
<dbReference type="InterPro" id="IPR047817">
    <property type="entry name" value="ABC2_TM_bact-type"/>
</dbReference>
<sequence length="247" mass="26947">MAISWQAIYVLWLREMKGMWRTKSRVVGALGMPVFFLAFLGLGFGHASIPGIPAGINYIEFLTPGIIGMTILFSSMFAGISVLWDKEFGFLKEVMVAPVSRVSIVLGRIAGGSTVSVMQGILILALSTLPLLGFKIAGVIPVILAVGFMCLISVTFIWLGLIFASRMRDMQGFSLIINFVMFPLFLLSGALFPVEALPSWLVPVCYANPLTYGVDGLRGVLLGAEASGFSVLLDFLWFSQFQLEWCV</sequence>
<feature type="transmembrane region" description="Helical" evidence="5">
    <location>
        <begin position="138"/>
        <end position="163"/>
    </location>
</feature>
<accession>A0A7G9YW29</accession>
<feature type="transmembrane region" description="Helical" evidence="5">
    <location>
        <begin position="61"/>
        <end position="84"/>
    </location>
</feature>
<dbReference type="EMBL" id="MT631503">
    <property type="protein sequence ID" value="QNO52213.1"/>
    <property type="molecule type" value="Genomic_DNA"/>
</dbReference>
<feature type="transmembrane region" description="Helical" evidence="5">
    <location>
        <begin position="26"/>
        <end position="49"/>
    </location>
</feature>
<gene>
    <name evidence="7" type="ORF">LFOEMHHC_00039</name>
</gene>
<evidence type="ECO:0000256" key="2">
    <source>
        <dbReference type="ARBA" id="ARBA00022692"/>
    </source>
</evidence>
<evidence type="ECO:0000256" key="5">
    <source>
        <dbReference type="SAM" id="Phobius"/>
    </source>
</evidence>
<name>A0A7G9YW29_9EURY</name>
<proteinExistence type="predicted"/>